<dbReference type="AlphaFoldDB" id="A0A1Y6BAW2"/>
<dbReference type="InterPro" id="IPR025669">
    <property type="entry name" value="AAA_dom"/>
</dbReference>
<dbReference type="InterPro" id="IPR050678">
    <property type="entry name" value="DNA_Partitioning_ATPase"/>
</dbReference>
<dbReference type="Proteomes" id="UP000192907">
    <property type="component" value="Unassembled WGS sequence"/>
</dbReference>
<proteinExistence type="predicted"/>
<reference evidence="3" key="1">
    <citation type="submission" date="2017-04" db="EMBL/GenBank/DDBJ databases">
        <authorList>
            <person name="Varghese N."/>
            <person name="Submissions S."/>
        </authorList>
    </citation>
    <scope>NUCLEOTIDE SEQUENCE [LARGE SCALE GENOMIC DNA]</scope>
    <source>
        <strain evidence="3">RKEM611</strain>
    </source>
</reference>
<dbReference type="Pfam" id="PF13614">
    <property type="entry name" value="AAA_31"/>
    <property type="match status" value="1"/>
</dbReference>
<sequence length="281" mass="30840">MARVIAISNQKGGVGKTTTAINIASCIAASERRVLLIDMDPQANAGSGLGIYQNSELKSMYHVLVDDLPLLDVVQGTELTFLDVAPSSQDLSGAEIELVSTIGRESRLKDAIEPALAEYDFIIIDTPPTLGLVTVNALTAADSVLIPLQSEYYALEGLSQLLKTTSLIKKRLNPRLEREGILLTMYDRRNNLSQQVEKEIRKHFEGEVFKQVIPRNVKLSEAPSYGKPAILYDYSSLGSVAYIRVADEILSRYPNGKDVSISRKQVMRSVRIEDEGASLDG</sequence>
<accession>A0A1Y6BAW2</accession>
<feature type="domain" description="AAA" evidence="1">
    <location>
        <begin position="3"/>
        <end position="177"/>
    </location>
</feature>
<dbReference type="PANTHER" id="PTHR13696:SF52">
    <property type="entry name" value="PARA FAMILY PROTEIN CT_582"/>
    <property type="match status" value="1"/>
</dbReference>
<protein>
    <submittedName>
        <fullName evidence="2">Chromosome partitioning protein</fullName>
    </submittedName>
</protein>
<dbReference type="OrthoDB" id="5289997at2"/>
<dbReference type="SUPFAM" id="SSF52540">
    <property type="entry name" value="P-loop containing nucleoside triphosphate hydrolases"/>
    <property type="match status" value="1"/>
</dbReference>
<dbReference type="RefSeq" id="WP_132314453.1">
    <property type="nucleotide sequence ID" value="NZ_FWZT01000001.1"/>
</dbReference>
<dbReference type="PANTHER" id="PTHR13696">
    <property type="entry name" value="P-LOOP CONTAINING NUCLEOSIDE TRIPHOSPHATE HYDROLASE"/>
    <property type="match status" value="1"/>
</dbReference>
<name>A0A1Y6BAW2_9BACT</name>
<dbReference type="Gene3D" id="3.40.50.300">
    <property type="entry name" value="P-loop containing nucleotide triphosphate hydrolases"/>
    <property type="match status" value="1"/>
</dbReference>
<dbReference type="EMBL" id="FWZT01000001">
    <property type="protein sequence ID" value="SME91170.1"/>
    <property type="molecule type" value="Genomic_DNA"/>
</dbReference>
<dbReference type="FunFam" id="3.40.50.300:FF:000285">
    <property type="entry name" value="Sporulation initiation inhibitor Soj"/>
    <property type="match status" value="1"/>
</dbReference>
<dbReference type="CDD" id="cd02042">
    <property type="entry name" value="ParAB_family"/>
    <property type="match status" value="1"/>
</dbReference>
<evidence type="ECO:0000313" key="2">
    <source>
        <dbReference type="EMBL" id="SME91170.1"/>
    </source>
</evidence>
<gene>
    <name evidence="2" type="ORF">SAMN06296036_101432</name>
</gene>
<dbReference type="STRING" id="1513793.SAMN06296036_101432"/>
<keyword evidence="3" id="KW-1185">Reference proteome</keyword>
<evidence type="ECO:0000259" key="1">
    <source>
        <dbReference type="Pfam" id="PF13614"/>
    </source>
</evidence>
<dbReference type="InterPro" id="IPR027417">
    <property type="entry name" value="P-loop_NTPase"/>
</dbReference>
<evidence type="ECO:0000313" key="3">
    <source>
        <dbReference type="Proteomes" id="UP000192907"/>
    </source>
</evidence>
<organism evidence="2 3">
    <name type="scientific">Pseudobacteriovorax antillogorgiicola</name>
    <dbReference type="NCBI Taxonomy" id="1513793"/>
    <lineage>
        <taxon>Bacteria</taxon>
        <taxon>Pseudomonadati</taxon>
        <taxon>Bdellovibrionota</taxon>
        <taxon>Oligoflexia</taxon>
        <taxon>Oligoflexales</taxon>
        <taxon>Pseudobacteriovoracaceae</taxon>
        <taxon>Pseudobacteriovorax</taxon>
    </lineage>
</organism>